<comment type="caution">
    <text evidence="10">The sequence shown here is derived from an EMBL/GenBank/DDBJ whole genome shotgun (WGS) entry which is preliminary data.</text>
</comment>
<evidence type="ECO:0000256" key="2">
    <source>
        <dbReference type="ARBA" id="ARBA00022691"/>
    </source>
</evidence>
<feature type="domain" description="Methyltransferase" evidence="9">
    <location>
        <begin position="86"/>
        <end position="231"/>
    </location>
</feature>
<comment type="catalytic activity">
    <reaction evidence="7">
        <text>arsenic triglutathione + 2 [thioredoxin]-dithiol + 2 S-adenosyl-L-methionine + H2O = dimethylarsinous acid + 2 [thioredoxin]-disulfide + 3 glutathione + 2 S-adenosyl-L-homocysteine + 2 H(+)</text>
        <dbReference type="Rhea" id="RHEA:69464"/>
        <dbReference type="Rhea" id="RHEA-COMP:10698"/>
        <dbReference type="Rhea" id="RHEA-COMP:10700"/>
        <dbReference type="ChEBI" id="CHEBI:15377"/>
        <dbReference type="ChEBI" id="CHEBI:15378"/>
        <dbReference type="ChEBI" id="CHEBI:23808"/>
        <dbReference type="ChEBI" id="CHEBI:29950"/>
        <dbReference type="ChEBI" id="CHEBI:50058"/>
        <dbReference type="ChEBI" id="CHEBI:57856"/>
        <dbReference type="ChEBI" id="CHEBI:57925"/>
        <dbReference type="ChEBI" id="CHEBI:59789"/>
        <dbReference type="ChEBI" id="CHEBI:183640"/>
        <dbReference type="EC" id="2.1.1.137"/>
    </reaction>
</comment>
<reference evidence="10 11" key="1">
    <citation type="submission" date="2023-04" db="EMBL/GenBank/DDBJ databases">
        <title>Halomonas strains isolated from rhizosphere soil.</title>
        <authorList>
            <person name="Xu L."/>
            <person name="Sun J.-Q."/>
        </authorList>
    </citation>
    <scope>NUCLEOTIDE SEQUENCE [LARGE SCALE GENOMIC DNA]</scope>
    <source>
        <strain evidence="10 11">LN1S58</strain>
    </source>
</reference>
<evidence type="ECO:0000256" key="6">
    <source>
        <dbReference type="ARBA" id="ARBA00047941"/>
    </source>
</evidence>
<comment type="catalytic activity">
    <reaction evidence="6">
        <text>arsenic triglutathione + [thioredoxin]-dithiol + S-adenosyl-L-methionine + 2 H2O = methylarsonous acid + [thioredoxin]-disulfide + 3 glutathione + S-adenosyl-L-homocysteine + H(+)</text>
        <dbReference type="Rhea" id="RHEA:69460"/>
        <dbReference type="Rhea" id="RHEA-COMP:10698"/>
        <dbReference type="Rhea" id="RHEA-COMP:10700"/>
        <dbReference type="ChEBI" id="CHEBI:15377"/>
        <dbReference type="ChEBI" id="CHEBI:15378"/>
        <dbReference type="ChEBI" id="CHEBI:17826"/>
        <dbReference type="ChEBI" id="CHEBI:29950"/>
        <dbReference type="ChEBI" id="CHEBI:50058"/>
        <dbReference type="ChEBI" id="CHEBI:57856"/>
        <dbReference type="ChEBI" id="CHEBI:57925"/>
        <dbReference type="ChEBI" id="CHEBI:59789"/>
        <dbReference type="ChEBI" id="CHEBI:183640"/>
        <dbReference type="EC" id="2.1.1.137"/>
    </reaction>
</comment>
<dbReference type="Gene3D" id="3.40.50.150">
    <property type="entry name" value="Vaccinia Virus protein VP39"/>
    <property type="match status" value="1"/>
</dbReference>
<dbReference type="GO" id="GO:0008168">
    <property type="term" value="F:methyltransferase activity"/>
    <property type="evidence" value="ECO:0007669"/>
    <property type="project" value="UniProtKB-KW"/>
</dbReference>
<comment type="similarity">
    <text evidence="3">Belongs to the methyltransferase superfamily. Arsenite methyltransferase family.</text>
</comment>
<dbReference type="EMBL" id="JASCQO010000038">
    <property type="protein sequence ID" value="MDI5934542.1"/>
    <property type="molecule type" value="Genomic_DNA"/>
</dbReference>
<evidence type="ECO:0000256" key="8">
    <source>
        <dbReference type="ARBA" id="ARBA00048428"/>
    </source>
</evidence>
<dbReference type="PANTHER" id="PTHR43675:SF8">
    <property type="entry name" value="ARSENITE METHYLTRANSFERASE"/>
    <property type="match status" value="1"/>
</dbReference>
<dbReference type="EC" id="2.1.1.137" evidence="4"/>
<organism evidence="10 11">
    <name type="scientific">Halomonas kalidii</name>
    <dbReference type="NCBI Taxonomy" id="3043293"/>
    <lineage>
        <taxon>Bacteria</taxon>
        <taxon>Pseudomonadati</taxon>
        <taxon>Pseudomonadota</taxon>
        <taxon>Gammaproteobacteria</taxon>
        <taxon>Oceanospirillales</taxon>
        <taxon>Halomonadaceae</taxon>
        <taxon>Halomonas</taxon>
    </lineage>
</organism>
<evidence type="ECO:0000256" key="5">
    <source>
        <dbReference type="ARBA" id="ARBA00034545"/>
    </source>
</evidence>
<protein>
    <recommendedName>
        <fullName evidence="5">Arsenite methyltransferase</fullName>
        <ecNumber evidence="4">2.1.1.137</ecNumber>
    </recommendedName>
</protein>
<dbReference type="InterPro" id="IPR026669">
    <property type="entry name" value="Arsenite_MeTrfase-like"/>
</dbReference>
<gene>
    <name evidence="10" type="ORF">QLQ84_12175</name>
</gene>
<dbReference type="CDD" id="cd02440">
    <property type="entry name" value="AdoMet_MTases"/>
    <property type="match status" value="1"/>
</dbReference>
<evidence type="ECO:0000259" key="9">
    <source>
        <dbReference type="Pfam" id="PF13847"/>
    </source>
</evidence>
<evidence type="ECO:0000313" key="11">
    <source>
        <dbReference type="Proteomes" id="UP001244242"/>
    </source>
</evidence>
<dbReference type="SUPFAM" id="SSF53335">
    <property type="entry name" value="S-adenosyl-L-methionine-dependent methyltransferases"/>
    <property type="match status" value="1"/>
</dbReference>
<dbReference type="RefSeq" id="WP_282722020.1">
    <property type="nucleotide sequence ID" value="NZ_JASCQO010000038.1"/>
</dbReference>
<dbReference type="InterPro" id="IPR025714">
    <property type="entry name" value="Methyltranfer_dom"/>
</dbReference>
<dbReference type="Proteomes" id="UP001244242">
    <property type="component" value="Unassembled WGS sequence"/>
</dbReference>
<keyword evidence="10" id="KW-0489">Methyltransferase</keyword>
<proteinExistence type="inferred from homology"/>
<evidence type="ECO:0000313" key="10">
    <source>
        <dbReference type="EMBL" id="MDI5934542.1"/>
    </source>
</evidence>
<evidence type="ECO:0000256" key="1">
    <source>
        <dbReference type="ARBA" id="ARBA00022679"/>
    </source>
</evidence>
<evidence type="ECO:0000256" key="3">
    <source>
        <dbReference type="ARBA" id="ARBA00034487"/>
    </source>
</evidence>
<dbReference type="InterPro" id="IPR029063">
    <property type="entry name" value="SAM-dependent_MTases_sf"/>
</dbReference>
<accession>A0ABT6VKP2</accession>
<dbReference type="Pfam" id="PF13847">
    <property type="entry name" value="Methyltransf_31"/>
    <property type="match status" value="1"/>
</dbReference>
<keyword evidence="11" id="KW-1185">Reference proteome</keyword>
<evidence type="ECO:0000256" key="7">
    <source>
        <dbReference type="ARBA" id="ARBA00047943"/>
    </source>
</evidence>
<name>A0ABT6VKP2_9GAMM</name>
<keyword evidence="2" id="KW-0949">S-adenosyl-L-methionine</keyword>
<dbReference type="GO" id="GO:0032259">
    <property type="term" value="P:methylation"/>
    <property type="evidence" value="ECO:0007669"/>
    <property type="project" value="UniProtKB-KW"/>
</dbReference>
<keyword evidence="1" id="KW-0808">Transferase</keyword>
<comment type="catalytic activity">
    <reaction evidence="8">
        <text>arsenic triglutathione + 3 [thioredoxin]-dithiol + 3 S-adenosyl-L-methionine = trimethylarsine + 3 [thioredoxin]-disulfide + 3 glutathione + 3 S-adenosyl-L-homocysteine + 3 H(+)</text>
        <dbReference type="Rhea" id="RHEA:69432"/>
        <dbReference type="Rhea" id="RHEA-COMP:10698"/>
        <dbReference type="Rhea" id="RHEA-COMP:10700"/>
        <dbReference type="ChEBI" id="CHEBI:15378"/>
        <dbReference type="ChEBI" id="CHEBI:27130"/>
        <dbReference type="ChEBI" id="CHEBI:29950"/>
        <dbReference type="ChEBI" id="CHEBI:50058"/>
        <dbReference type="ChEBI" id="CHEBI:57856"/>
        <dbReference type="ChEBI" id="CHEBI:57925"/>
        <dbReference type="ChEBI" id="CHEBI:59789"/>
        <dbReference type="ChEBI" id="CHEBI:183640"/>
        <dbReference type="EC" id="2.1.1.137"/>
    </reaction>
</comment>
<evidence type="ECO:0000256" key="4">
    <source>
        <dbReference type="ARBA" id="ARBA00034521"/>
    </source>
</evidence>
<dbReference type="PANTHER" id="PTHR43675">
    <property type="entry name" value="ARSENITE METHYLTRANSFERASE"/>
    <property type="match status" value="1"/>
</dbReference>
<sequence length="269" mass="28503">MTITAASTSRAPSTSPAVDRRELEARVKAMYREVAETPEGDFHFEMGRALAERLGYDPNALDRIPAAAIDSFAGVGHFLDLAELLPGETVLDLGSGSGMDSLLAALAVEPQGRVLGLDMTEAQREKATRLAAEAGFTNVEFHAGYIESLPFADGSVDVVISNGVINLAADKPRVFAEAARVLRPGGRLAIADIVTESPLPEKVSCNATLWAACIGGASQQDDYRAAIEAAGLTVRTVREHPEYRFLTESARGASETYGVKSISLLAIQA</sequence>